<accession>A0A9W6JRM3</accession>
<evidence type="ECO:0000313" key="3">
    <source>
        <dbReference type="EMBL" id="GLK82485.1"/>
    </source>
</evidence>
<reference evidence="3" key="1">
    <citation type="journal article" date="2014" name="Int. J. Syst. Evol. Microbiol.">
        <title>Complete genome sequence of Corynebacterium casei LMG S-19264T (=DSM 44701T), isolated from a smear-ripened cheese.</title>
        <authorList>
            <consortium name="US DOE Joint Genome Institute (JGI-PGF)"/>
            <person name="Walter F."/>
            <person name="Albersmeier A."/>
            <person name="Kalinowski J."/>
            <person name="Ruckert C."/>
        </authorList>
    </citation>
    <scope>NUCLEOTIDE SEQUENCE</scope>
    <source>
        <strain evidence="3">VKM B-2789</strain>
    </source>
</reference>
<dbReference type="RefSeq" id="WP_213363132.1">
    <property type="nucleotide sequence ID" value="NZ_BSFM01000003.1"/>
</dbReference>
<feature type="compositionally biased region" description="Low complexity" evidence="1">
    <location>
        <begin position="164"/>
        <end position="178"/>
    </location>
</feature>
<feature type="region of interest" description="Disordered" evidence="1">
    <location>
        <begin position="146"/>
        <end position="178"/>
    </location>
</feature>
<comment type="caution">
    <text evidence="3">The sequence shown here is derived from an EMBL/GenBank/DDBJ whole genome shotgun (WGS) entry which is preliminary data.</text>
</comment>
<keyword evidence="4" id="KW-1185">Reference proteome</keyword>
<feature type="compositionally biased region" description="Basic and acidic residues" evidence="1">
    <location>
        <begin position="150"/>
        <end position="160"/>
    </location>
</feature>
<dbReference type="EMBL" id="BSFM01000003">
    <property type="protein sequence ID" value="GLK82485.1"/>
    <property type="molecule type" value="Genomic_DNA"/>
</dbReference>
<name>A0A9W6JRM3_9HYPH</name>
<evidence type="ECO:0000256" key="1">
    <source>
        <dbReference type="SAM" id="MobiDB-lite"/>
    </source>
</evidence>
<sequence length="178" mass="18919">MSFLIRAVFAVAACALMAVAAVLLVYAPYTALRQGLGGDTLVHEALLNIVGYLIVAIALFDVAKYFFEEEVPAGREKRAAADARRGLTKFLSTIIIAIFLEALVLLFETAREEVSEVIYPALLVGIGCVALVSLGLFQRLSASVEQQVGPEREARAEAARDISPAEAAAPLASPGSNR</sequence>
<feature type="transmembrane region" description="Helical" evidence="2">
    <location>
        <begin position="87"/>
        <end position="106"/>
    </location>
</feature>
<keyword evidence="2" id="KW-1133">Transmembrane helix</keyword>
<organism evidence="3 4">
    <name type="scientific">Ancylobacter defluvii</name>
    <dbReference type="NCBI Taxonomy" id="1282440"/>
    <lineage>
        <taxon>Bacteria</taxon>
        <taxon>Pseudomonadati</taxon>
        <taxon>Pseudomonadota</taxon>
        <taxon>Alphaproteobacteria</taxon>
        <taxon>Hyphomicrobiales</taxon>
        <taxon>Xanthobacteraceae</taxon>
        <taxon>Ancylobacter</taxon>
    </lineage>
</organism>
<keyword evidence="2" id="KW-0812">Transmembrane</keyword>
<feature type="transmembrane region" description="Helical" evidence="2">
    <location>
        <begin position="49"/>
        <end position="67"/>
    </location>
</feature>
<dbReference type="Proteomes" id="UP001143330">
    <property type="component" value="Unassembled WGS sequence"/>
</dbReference>
<keyword evidence="2" id="KW-0472">Membrane</keyword>
<evidence type="ECO:0000256" key="2">
    <source>
        <dbReference type="SAM" id="Phobius"/>
    </source>
</evidence>
<reference evidence="3" key="2">
    <citation type="submission" date="2023-01" db="EMBL/GenBank/DDBJ databases">
        <authorList>
            <person name="Sun Q."/>
            <person name="Evtushenko L."/>
        </authorList>
    </citation>
    <scope>NUCLEOTIDE SEQUENCE</scope>
    <source>
        <strain evidence="3">VKM B-2789</strain>
    </source>
</reference>
<proteinExistence type="predicted"/>
<protein>
    <recommendedName>
        <fullName evidence="5">GNAT family acetyltransferase</fullName>
    </recommendedName>
</protein>
<evidence type="ECO:0000313" key="4">
    <source>
        <dbReference type="Proteomes" id="UP001143330"/>
    </source>
</evidence>
<gene>
    <name evidence="3" type="ORF">GCM10017653_05540</name>
</gene>
<feature type="transmembrane region" description="Helical" evidence="2">
    <location>
        <begin position="118"/>
        <end position="137"/>
    </location>
</feature>
<dbReference type="AlphaFoldDB" id="A0A9W6JRM3"/>
<evidence type="ECO:0008006" key="5">
    <source>
        <dbReference type="Google" id="ProtNLM"/>
    </source>
</evidence>